<dbReference type="EMBL" id="LT670818">
    <property type="protein sequence ID" value="SHG59078.1"/>
    <property type="molecule type" value="Genomic_DNA"/>
</dbReference>
<dbReference type="Gene3D" id="3.50.50.60">
    <property type="entry name" value="FAD/NAD(P)-binding domain"/>
    <property type="match status" value="1"/>
</dbReference>
<evidence type="ECO:0000313" key="6">
    <source>
        <dbReference type="Proteomes" id="UP000190675"/>
    </source>
</evidence>
<reference evidence="5 6" key="1">
    <citation type="submission" date="2016-11" db="EMBL/GenBank/DDBJ databases">
        <authorList>
            <person name="Jaros S."/>
            <person name="Januszkiewicz K."/>
            <person name="Wedrychowicz H."/>
        </authorList>
    </citation>
    <scope>NUCLEOTIDE SEQUENCE [LARGE SCALE GENOMIC DNA]</scope>
    <source>
        <strain evidence="5 6">GAS242</strain>
    </source>
</reference>
<evidence type="ECO:0000256" key="3">
    <source>
        <dbReference type="ARBA" id="ARBA00022827"/>
    </source>
</evidence>
<dbReference type="OrthoDB" id="9791689at2"/>
<gene>
    <name evidence="5" type="ORF">SAMN05444169_3211</name>
</gene>
<dbReference type="InterPro" id="IPR050641">
    <property type="entry name" value="RIFMO-like"/>
</dbReference>
<dbReference type="PANTHER" id="PTHR43004">
    <property type="entry name" value="TRK SYSTEM POTASSIUM UPTAKE PROTEIN"/>
    <property type="match status" value="1"/>
</dbReference>
<dbReference type="AlphaFoldDB" id="A0A1M5L209"/>
<dbReference type="NCBIfam" id="NF006002">
    <property type="entry name" value="PRK08132.1"/>
    <property type="match status" value="1"/>
</dbReference>
<proteinExistence type="predicted"/>
<dbReference type="InterPro" id="IPR036188">
    <property type="entry name" value="FAD/NAD-bd_sf"/>
</dbReference>
<dbReference type="PANTHER" id="PTHR43004:SF19">
    <property type="entry name" value="BINDING MONOOXYGENASE, PUTATIVE (JCVI)-RELATED"/>
    <property type="match status" value="1"/>
</dbReference>
<dbReference type="Pfam" id="PF01494">
    <property type="entry name" value="FAD_binding_3"/>
    <property type="match status" value="1"/>
</dbReference>
<evidence type="ECO:0000256" key="2">
    <source>
        <dbReference type="ARBA" id="ARBA00022630"/>
    </source>
</evidence>
<keyword evidence="3" id="KW-0274">FAD</keyword>
<comment type="cofactor">
    <cofactor evidence="1">
        <name>FAD</name>
        <dbReference type="ChEBI" id="CHEBI:57692"/>
    </cofactor>
</comment>
<keyword evidence="2" id="KW-0285">Flavoprotein</keyword>
<dbReference type="InterPro" id="IPR002938">
    <property type="entry name" value="FAD-bd"/>
</dbReference>
<dbReference type="GO" id="GO:0016709">
    <property type="term" value="F:oxidoreductase activity, acting on paired donors, with incorporation or reduction of molecular oxygen, NAD(P)H as one donor, and incorporation of one atom of oxygen"/>
    <property type="evidence" value="ECO:0007669"/>
    <property type="project" value="UniProtKB-ARBA"/>
</dbReference>
<dbReference type="GO" id="GO:0071949">
    <property type="term" value="F:FAD binding"/>
    <property type="evidence" value="ECO:0007669"/>
    <property type="project" value="InterPro"/>
</dbReference>
<dbReference type="Proteomes" id="UP000190675">
    <property type="component" value="Chromosome I"/>
</dbReference>
<feature type="domain" description="FAD-binding" evidence="4">
    <location>
        <begin position="35"/>
        <end position="370"/>
    </location>
</feature>
<accession>A0A1M5L209</accession>
<evidence type="ECO:0000256" key="1">
    <source>
        <dbReference type="ARBA" id="ARBA00001974"/>
    </source>
</evidence>
<dbReference type="Gene3D" id="3.30.70.2450">
    <property type="match status" value="1"/>
</dbReference>
<organism evidence="5 6">
    <name type="scientific">Bradyrhizobium erythrophlei</name>
    <dbReference type="NCBI Taxonomy" id="1437360"/>
    <lineage>
        <taxon>Bacteria</taxon>
        <taxon>Pseudomonadati</taxon>
        <taxon>Pseudomonadota</taxon>
        <taxon>Alphaproteobacteria</taxon>
        <taxon>Hyphomicrobiales</taxon>
        <taxon>Nitrobacteraceae</taxon>
        <taxon>Bradyrhizobium</taxon>
    </lineage>
</organism>
<dbReference type="PRINTS" id="PR00420">
    <property type="entry name" value="RNGMNOXGNASE"/>
</dbReference>
<evidence type="ECO:0000259" key="4">
    <source>
        <dbReference type="Pfam" id="PF01494"/>
    </source>
</evidence>
<dbReference type="Gene3D" id="3.40.30.120">
    <property type="match status" value="1"/>
</dbReference>
<dbReference type="RefSeq" id="WP_079566792.1">
    <property type="nucleotide sequence ID" value="NZ_LT670818.1"/>
</dbReference>
<protein>
    <submittedName>
        <fullName evidence="5">3-(3-hydroxy-phenyl)propionate hydroxylase</fullName>
    </submittedName>
</protein>
<evidence type="ECO:0000313" key="5">
    <source>
        <dbReference type="EMBL" id="SHG59078.1"/>
    </source>
</evidence>
<sequence length="550" mass="61000">MRPNGRGALESLYFTYPDFTSKRAPELDVAGLRHPVAIVGAGPVGMTAALALARYGVRSVLLDRKNTFNDGSRAICIARASFHILEQIGTVGPFLAKSLGWRRGRSYYRGDEIYRFEMPHSDNDKYLPMYNLQQQYIEQFLWDAVEKCELIDARWRAEVTGVRNDNAGATLDVTSPEGTYPLHCGYILAADGARSPLRNMLGLRLHGDNYEGRYVIADVRMAHDFPTERRAFFEPAANPGGTVLIHRQPDDIWRIDYQLRAGESEEDALKESSIRARVGAILEEIGHKGDWDLEWWSVYSANTLCLDDYRRGRVFFVGDSAHIVPIFGVRGLNNGMADAYNIGWKLGYVLAGNADPKLLDSYSPERRGATLDVFANATKSTRFMTPPTRGWALVREAALSLAGKHEFARKFADPRQMQPYTYGGSPITCFARNDAAFARGPVSGALAANARLSDGSYLLDHAGAGFSGVFFVDETLRAESDALFARLRALDLRFTSVALDASSEVAPVYDAQPGTFYLLRPDLHVAGRWRRFDPDEIAGALRTCLGKDAA</sequence>
<dbReference type="SUPFAM" id="SSF51905">
    <property type="entry name" value="FAD/NAD(P)-binding domain"/>
    <property type="match status" value="1"/>
</dbReference>
<name>A0A1M5L209_9BRAD</name>